<gene>
    <name evidence="4" type="ORF">SARC_05032</name>
</gene>
<accession>A0A0L0G3C9</accession>
<organism evidence="4 5">
    <name type="scientific">Sphaeroforma arctica JP610</name>
    <dbReference type="NCBI Taxonomy" id="667725"/>
    <lineage>
        <taxon>Eukaryota</taxon>
        <taxon>Ichthyosporea</taxon>
        <taxon>Ichthyophonida</taxon>
        <taxon>Sphaeroforma</taxon>
    </lineage>
</organism>
<dbReference type="SUPFAM" id="SSF57850">
    <property type="entry name" value="RING/U-box"/>
    <property type="match status" value="1"/>
</dbReference>
<dbReference type="Gene3D" id="3.30.40.10">
    <property type="entry name" value="Zinc/RING finger domain, C3HC4 (zinc finger)"/>
    <property type="match status" value="1"/>
</dbReference>
<dbReference type="GO" id="GO:0000209">
    <property type="term" value="P:protein polyubiquitination"/>
    <property type="evidence" value="ECO:0007669"/>
    <property type="project" value="TreeGrafter"/>
</dbReference>
<dbReference type="RefSeq" id="XP_014156595.1">
    <property type="nucleotide sequence ID" value="XM_014301120.1"/>
</dbReference>
<keyword evidence="1" id="KW-0863">Zinc-finger</keyword>
<dbReference type="GO" id="GO:0061630">
    <property type="term" value="F:ubiquitin protein ligase activity"/>
    <property type="evidence" value="ECO:0007669"/>
    <property type="project" value="TreeGrafter"/>
</dbReference>
<dbReference type="Proteomes" id="UP000054560">
    <property type="component" value="Unassembled WGS sequence"/>
</dbReference>
<dbReference type="GO" id="GO:0006511">
    <property type="term" value="P:ubiquitin-dependent protein catabolic process"/>
    <property type="evidence" value="ECO:0007669"/>
    <property type="project" value="TreeGrafter"/>
</dbReference>
<keyword evidence="5" id="KW-1185">Reference proteome</keyword>
<dbReference type="AlphaFoldDB" id="A0A0L0G3C9"/>
<dbReference type="InterPro" id="IPR013083">
    <property type="entry name" value="Znf_RING/FYVE/PHD"/>
</dbReference>
<evidence type="ECO:0000256" key="2">
    <source>
        <dbReference type="SAM" id="MobiDB-lite"/>
    </source>
</evidence>
<dbReference type="InterPro" id="IPR001841">
    <property type="entry name" value="Znf_RING"/>
</dbReference>
<dbReference type="PROSITE" id="PS50089">
    <property type="entry name" value="ZF_RING_2"/>
    <property type="match status" value="1"/>
</dbReference>
<dbReference type="PANTHER" id="PTHR46016:SF1">
    <property type="entry name" value="RING-TYPE DOMAIN-CONTAINING PROTEIN"/>
    <property type="match status" value="1"/>
</dbReference>
<sequence>MPVSFLFIDKSFNVKCALCRDIPIDACDTRCCGSVYCARCINNLSLSSSSSKDKYCPACSAPISTSDVSENFYLRKRVDELEVSCDTCGESGIRSQMREKHTEAQCRGSRTANSNYVYPPTSPAPYTNTRERESTIAESAPPAYESLRNDLAFESIPTEANDGSDQNAPEYGQQSSGTATDGAVTVSKGSYFMSILRSAWSRIAGVVETHRATKKLRREQANQNRAEKISRCKQKVAAMWLKNAEGYGSSSTTIADTSRGKSKKCQRAQRKEAKWARKHEHFSKKCYELLERNDGDDDKRKRECRYQRRWTRKANRCARKQERWCSRIDCRI</sequence>
<keyword evidence="1" id="KW-0479">Metal-binding</keyword>
<dbReference type="EMBL" id="KQ241902">
    <property type="protein sequence ID" value="KNC82693.1"/>
    <property type="molecule type" value="Genomic_DNA"/>
</dbReference>
<dbReference type="GO" id="GO:0008270">
    <property type="term" value="F:zinc ion binding"/>
    <property type="evidence" value="ECO:0007669"/>
    <property type="project" value="UniProtKB-KW"/>
</dbReference>
<feature type="compositionally biased region" description="Polar residues" evidence="2">
    <location>
        <begin position="161"/>
        <end position="179"/>
    </location>
</feature>
<evidence type="ECO:0000256" key="1">
    <source>
        <dbReference type="PROSITE-ProRule" id="PRU00175"/>
    </source>
</evidence>
<dbReference type="PANTHER" id="PTHR46016">
    <property type="entry name" value="ZINC FINGER, RING/FYVE/PHD-TYPE"/>
    <property type="match status" value="1"/>
</dbReference>
<reference evidence="4 5" key="1">
    <citation type="submission" date="2011-02" db="EMBL/GenBank/DDBJ databases">
        <title>The Genome Sequence of Sphaeroforma arctica JP610.</title>
        <authorList>
            <consortium name="The Broad Institute Genome Sequencing Platform"/>
            <person name="Russ C."/>
            <person name="Cuomo C."/>
            <person name="Young S.K."/>
            <person name="Zeng Q."/>
            <person name="Gargeya S."/>
            <person name="Alvarado L."/>
            <person name="Berlin A."/>
            <person name="Chapman S.B."/>
            <person name="Chen Z."/>
            <person name="Freedman E."/>
            <person name="Gellesch M."/>
            <person name="Goldberg J."/>
            <person name="Griggs A."/>
            <person name="Gujja S."/>
            <person name="Heilman E."/>
            <person name="Heiman D."/>
            <person name="Howarth C."/>
            <person name="Mehta T."/>
            <person name="Neiman D."/>
            <person name="Pearson M."/>
            <person name="Roberts A."/>
            <person name="Saif S."/>
            <person name="Shea T."/>
            <person name="Shenoy N."/>
            <person name="Sisk P."/>
            <person name="Stolte C."/>
            <person name="Sykes S."/>
            <person name="White J."/>
            <person name="Yandava C."/>
            <person name="Burger G."/>
            <person name="Gray M.W."/>
            <person name="Holland P.W.H."/>
            <person name="King N."/>
            <person name="Lang F.B.F."/>
            <person name="Roger A.J."/>
            <person name="Ruiz-Trillo I."/>
            <person name="Haas B."/>
            <person name="Nusbaum C."/>
            <person name="Birren B."/>
        </authorList>
    </citation>
    <scope>NUCLEOTIDE SEQUENCE [LARGE SCALE GENOMIC DNA]</scope>
    <source>
        <strain evidence="4 5">JP610</strain>
    </source>
</reference>
<protein>
    <recommendedName>
        <fullName evidence="3">RING-type domain-containing protein</fullName>
    </recommendedName>
</protein>
<dbReference type="InterPro" id="IPR051438">
    <property type="entry name" value="RNF_E3_ubiq-protein_ligase"/>
</dbReference>
<proteinExistence type="predicted"/>
<feature type="region of interest" description="Disordered" evidence="2">
    <location>
        <begin position="157"/>
        <end position="181"/>
    </location>
</feature>
<keyword evidence="1" id="KW-0862">Zinc</keyword>
<feature type="region of interest" description="Disordered" evidence="2">
    <location>
        <begin position="117"/>
        <end position="142"/>
    </location>
</feature>
<evidence type="ECO:0000313" key="4">
    <source>
        <dbReference type="EMBL" id="KNC82693.1"/>
    </source>
</evidence>
<evidence type="ECO:0000313" key="5">
    <source>
        <dbReference type="Proteomes" id="UP000054560"/>
    </source>
</evidence>
<name>A0A0L0G3C9_9EUKA</name>
<dbReference type="GeneID" id="25905536"/>
<feature type="domain" description="RING-type" evidence="3">
    <location>
        <begin position="16"/>
        <end position="60"/>
    </location>
</feature>
<evidence type="ECO:0000259" key="3">
    <source>
        <dbReference type="PROSITE" id="PS50089"/>
    </source>
</evidence>